<dbReference type="OrthoDB" id="4933909at2759"/>
<gene>
    <name evidence="4" type="ORF">VHEMI06716</name>
</gene>
<evidence type="ECO:0000256" key="1">
    <source>
        <dbReference type="ARBA" id="ARBA00038215"/>
    </source>
</evidence>
<feature type="domain" description="Beta-lactamase-related" evidence="3">
    <location>
        <begin position="47"/>
        <end position="377"/>
    </location>
</feature>
<dbReference type="Proteomes" id="UP000039046">
    <property type="component" value="Unassembled WGS sequence"/>
</dbReference>
<feature type="signal peptide" evidence="2">
    <location>
        <begin position="1"/>
        <end position="28"/>
    </location>
</feature>
<evidence type="ECO:0000313" key="4">
    <source>
        <dbReference type="EMBL" id="CEJ90967.1"/>
    </source>
</evidence>
<dbReference type="PANTHER" id="PTHR46825:SF9">
    <property type="entry name" value="BETA-LACTAMASE-RELATED DOMAIN-CONTAINING PROTEIN"/>
    <property type="match status" value="1"/>
</dbReference>
<dbReference type="EMBL" id="CDHN01000003">
    <property type="protein sequence ID" value="CEJ90967.1"/>
    <property type="molecule type" value="Genomic_DNA"/>
</dbReference>
<dbReference type="Gene3D" id="3.40.710.10">
    <property type="entry name" value="DD-peptidase/beta-lactamase superfamily"/>
    <property type="match status" value="1"/>
</dbReference>
<sequence length="536" mass="58986">MPRIVQGWALALWATSALSSAFAAPATANEPHVARTSQTGNPFTGAFDKYAAQFLEDWHCAGMAIGIVDGDNVFTKGFGFATLPDHPATADTLWYGASTTKAQLAATLAHLIDDKVYPAISPLGWETPISSILRDDFVMQDAWATAHVTLNDAASHSSGFGMHDGSLMHEKDGKALTARDIVRNIRNLRPATDPRTSFIYSNHMYIVLSHVVETLTGSGVGQTIRKYLWDPLGMSSTYFGLQEAVDSGKPIAQGYYWDNSTSEHVAIPYAHLDEISGAGAVLSSVTDYTKWISCLLKQSAPLSAAVHQDIKTPRFVSVPEPQLGLDITLYSLGWWRTMFQGQTLFEHSGNTPSHGALVWWLPDMQYGVVVFTNTPNFSREIIMRKIVEDKMNIDAKRRYDLAGAVAVLQKQMDDAMAHADDLLYPNRTDSAPPTGNIADLAGSYHNDGYGEIEMRVENKDGKDVLVIERPNMTFPQLFMIHHVTGDSWTAMLYPLHASATPQGFGGVKFTFDKKHRPTGFVLTMQGEEMVTYTKAK</sequence>
<dbReference type="PANTHER" id="PTHR46825">
    <property type="entry name" value="D-ALANYL-D-ALANINE-CARBOXYPEPTIDASE/ENDOPEPTIDASE AMPH"/>
    <property type="match status" value="1"/>
</dbReference>
<evidence type="ECO:0000259" key="3">
    <source>
        <dbReference type="Pfam" id="PF00144"/>
    </source>
</evidence>
<dbReference type="AlphaFoldDB" id="A0A0A1TLK5"/>
<dbReference type="SUPFAM" id="SSF56601">
    <property type="entry name" value="beta-lactamase/transpeptidase-like"/>
    <property type="match status" value="1"/>
</dbReference>
<dbReference type="InterPro" id="IPR001466">
    <property type="entry name" value="Beta-lactam-related"/>
</dbReference>
<dbReference type="InterPro" id="IPR050491">
    <property type="entry name" value="AmpC-like"/>
</dbReference>
<protein>
    <recommendedName>
        <fullName evidence="3">Beta-lactamase-related domain-containing protein</fullName>
    </recommendedName>
</protein>
<dbReference type="STRING" id="1531966.A0A0A1TLK5"/>
<proteinExistence type="inferred from homology"/>
<evidence type="ECO:0000256" key="2">
    <source>
        <dbReference type="SAM" id="SignalP"/>
    </source>
</evidence>
<keyword evidence="5" id="KW-1185">Reference proteome</keyword>
<dbReference type="HOGENOM" id="CLU_020027_14_1_1"/>
<evidence type="ECO:0000313" key="5">
    <source>
        <dbReference type="Proteomes" id="UP000039046"/>
    </source>
</evidence>
<feature type="chain" id="PRO_5001990346" description="Beta-lactamase-related domain-containing protein" evidence="2">
    <location>
        <begin position="29"/>
        <end position="536"/>
    </location>
</feature>
<dbReference type="InterPro" id="IPR012338">
    <property type="entry name" value="Beta-lactam/transpept-like"/>
</dbReference>
<comment type="similarity">
    <text evidence="1">Belongs to the peptidase S12 family.</text>
</comment>
<dbReference type="Pfam" id="PF00144">
    <property type="entry name" value="Beta-lactamase"/>
    <property type="match status" value="1"/>
</dbReference>
<accession>A0A0A1TLK5</accession>
<organism evidence="4 5">
    <name type="scientific">[Torrubiella] hemipterigena</name>
    <dbReference type="NCBI Taxonomy" id="1531966"/>
    <lineage>
        <taxon>Eukaryota</taxon>
        <taxon>Fungi</taxon>
        <taxon>Dikarya</taxon>
        <taxon>Ascomycota</taxon>
        <taxon>Pezizomycotina</taxon>
        <taxon>Sordariomycetes</taxon>
        <taxon>Hypocreomycetidae</taxon>
        <taxon>Hypocreales</taxon>
        <taxon>Clavicipitaceae</taxon>
        <taxon>Clavicipitaceae incertae sedis</taxon>
        <taxon>'Torrubiella' clade</taxon>
    </lineage>
</organism>
<dbReference type="Gene3D" id="2.40.128.600">
    <property type="match status" value="1"/>
</dbReference>
<reference evidence="4 5" key="1">
    <citation type="journal article" date="2015" name="Genome Announc.">
        <title>Draft Genome Sequence and Gene Annotation of the Entomopathogenic Fungus Verticillium hemipterigenum.</title>
        <authorList>
            <person name="Horn F."/>
            <person name="Habel A."/>
            <person name="Scharf D.H."/>
            <person name="Dworschak J."/>
            <person name="Brakhage A.A."/>
            <person name="Guthke R."/>
            <person name="Hertweck C."/>
            <person name="Linde J."/>
        </authorList>
    </citation>
    <scope>NUCLEOTIDE SEQUENCE [LARGE SCALE GENOMIC DNA]</scope>
</reference>
<keyword evidence="2" id="KW-0732">Signal</keyword>
<name>A0A0A1TLK5_9HYPO</name>